<evidence type="ECO:0000313" key="1">
    <source>
        <dbReference type="EMBL" id="KAF2815175.1"/>
    </source>
</evidence>
<proteinExistence type="predicted"/>
<dbReference type="EMBL" id="MU003694">
    <property type="protein sequence ID" value="KAF2815175.1"/>
    <property type="molecule type" value="Genomic_DNA"/>
</dbReference>
<dbReference type="RefSeq" id="XP_033582139.1">
    <property type="nucleotide sequence ID" value="XM_033713155.1"/>
</dbReference>
<dbReference type="GeneID" id="54454048"/>
<evidence type="ECO:0000313" key="3">
    <source>
        <dbReference type="RefSeq" id="XP_033582139.1"/>
    </source>
</evidence>
<name>A0A6A6Z4S3_9PEZI</name>
<reference evidence="1 3" key="1">
    <citation type="journal article" date="2020" name="Stud. Mycol.">
        <title>101 Dothideomycetes genomes: a test case for predicting lifestyles and emergence of pathogens.</title>
        <authorList>
            <person name="Haridas S."/>
            <person name="Albert R."/>
            <person name="Binder M."/>
            <person name="Bloem J."/>
            <person name="Labutti K."/>
            <person name="Salamov A."/>
            <person name="Andreopoulos B."/>
            <person name="Baker S."/>
            <person name="Barry K."/>
            <person name="Bills G."/>
            <person name="Bluhm B."/>
            <person name="Cannon C."/>
            <person name="Castanera R."/>
            <person name="Culley D."/>
            <person name="Daum C."/>
            <person name="Ezra D."/>
            <person name="Gonzalez J."/>
            <person name="Henrissat B."/>
            <person name="Kuo A."/>
            <person name="Liang C."/>
            <person name="Lipzen A."/>
            <person name="Lutzoni F."/>
            <person name="Magnuson J."/>
            <person name="Mondo S."/>
            <person name="Nolan M."/>
            <person name="Ohm R."/>
            <person name="Pangilinan J."/>
            <person name="Park H.-J."/>
            <person name="Ramirez L."/>
            <person name="Alfaro M."/>
            <person name="Sun H."/>
            <person name="Tritt A."/>
            <person name="Yoshinaga Y."/>
            <person name="Zwiers L.-H."/>
            <person name="Turgeon B."/>
            <person name="Goodwin S."/>
            <person name="Spatafora J."/>
            <person name="Crous P."/>
            <person name="Grigoriev I."/>
        </authorList>
    </citation>
    <scope>NUCLEOTIDE SEQUENCE</scope>
    <source>
        <strain evidence="1 3">CBS 304.34</strain>
    </source>
</reference>
<dbReference type="AlphaFoldDB" id="A0A6A6Z4S3"/>
<gene>
    <name evidence="1 3" type="ORF">BDZ99DRAFT_191785</name>
</gene>
<reference evidence="3" key="3">
    <citation type="submission" date="2025-04" db="UniProtKB">
        <authorList>
            <consortium name="RefSeq"/>
        </authorList>
    </citation>
    <scope>IDENTIFICATION</scope>
    <source>
        <strain evidence="3">CBS 304.34</strain>
    </source>
</reference>
<protein>
    <submittedName>
        <fullName evidence="1 3">Uncharacterized protein</fullName>
    </submittedName>
</protein>
<keyword evidence="2" id="KW-1185">Reference proteome</keyword>
<dbReference type="Gene3D" id="3.80.10.10">
    <property type="entry name" value="Ribonuclease Inhibitor"/>
    <property type="match status" value="1"/>
</dbReference>
<dbReference type="InterPro" id="IPR032675">
    <property type="entry name" value="LRR_dom_sf"/>
</dbReference>
<sequence>MARKALLQVLDDDFPSKYPGGVSFFRKAFRGASKIDLSPFSRLPNTAILHLLEDLEVTSTVTSLDVSMCQITGEDLKALVSSCKTLKELVLMHMPQLDLQSAVSAIAGSNVSELLHTDLFISFFATDTKSASSLHLPVTRPGRMSPVSQILRLGLEESDTDMTAGPDAAFQNMCDKLREDLSMSVHVRRLLDIRDAWAPLNHVVCTIARILRGVYFGHYTENGADSKFVAASLAVGPTVRFEVYSSFYSQLGRFAS</sequence>
<evidence type="ECO:0000313" key="2">
    <source>
        <dbReference type="Proteomes" id="UP000504636"/>
    </source>
</evidence>
<dbReference type="Proteomes" id="UP000504636">
    <property type="component" value="Unplaced"/>
</dbReference>
<organism evidence="1">
    <name type="scientific">Mytilinidion resinicola</name>
    <dbReference type="NCBI Taxonomy" id="574789"/>
    <lineage>
        <taxon>Eukaryota</taxon>
        <taxon>Fungi</taxon>
        <taxon>Dikarya</taxon>
        <taxon>Ascomycota</taxon>
        <taxon>Pezizomycotina</taxon>
        <taxon>Dothideomycetes</taxon>
        <taxon>Pleosporomycetidae</taxon>
        <taxon>Mytilinidiales</taxon>
        <taxon>Mytilinidiaceae</taxon>
        <taxon>Mytilinidion</taxon>
    </lineage>
</organism>
<accession>A0A6A6Z4S3</accession>
<dbReference type="SUPFAM" id="SSF52047">
    <property type="entry name" value="RNI-like"/>
    <property type="match status" value="1"/>
</dbReference>
<reference evidence="3" key="2">
    <citation type="submission" date="2020-04" db="EMBL/GenBank/DDBJ databases">
        <authorList>
            <consortium name="NCBI Genome Project"/>
        </authorList>
    </citation>
    <scope>NUCLEOTIDE SEQUENCE</scope>
    <source>
        <strain evidence="3">CBS 304.34</strain>
    </source>
</reference>